<organism evidence="2 3">
    <name type="scientific">Eumeta variegata</name>
    <name type="common">Bagworm moth</name>
    <name type="synonym">Eumeta japonica</name>
    <dbReference type="NCBI Taxonomy" id="151549"/>
    <lineage>
        <taxon>Eukaryota</taxon>
        <taxon>Metazoa</taxon>
        <taxon>Ecdysozoa</taxon>
        <taxon>Arthropoda</taxon>
        <taxon>Hexapoda</taxon>
        <taxon>Insecta</taxon>
        <taxon>Pterygota</taxon>
        <taxon>Neoptera</taxon>
        <taxon>Endopterygota</taxon>
        <taxon>Lepidoptera</taxon>
        <taxon>Glossata</taxon>
        <taxon>Ditrysia</taxon>
        <taxon>Tineoidea</taxon>
        <taxon>Psychidae</taxon>
        <taxon>Oiketicinae</taxon>
        <taxon>Eumeta</taxon>
    </lineage>
</organism>
<evidence type="ECO:0000256" key="1">
    <source>
        <dbReference type="SAM" id="MobiDB-lite"/>
    </source>
</evidence>
<dbReference type="Proteomes" id="UP000299102">
    <property type="component" value="Unassembled WGS sequence"/>
</dbReference>
<sequence>MPAELTRLFEAFLDSTYEVPSGGTLLSPDRSAARGGARGAPVRRRPHRHPQNFSPARFIYTIDETVVTSPTAGQFSDSVSIRDPLLIHKERLAVRAVAVHRSRPVYSACLNCDPPDSSLRRARGRSVRPEVAIISLLKATLGVARRTTDNFHRSPSGAGAVAADPASNISHKIIRGSRPDAGAAPRRSGTERAREALTLGRNVRSG</sequence>
<name>A0A4C1ULQ8_EUMVA</name>
<feature type="compositionally biased region" description="Basic residues" evidence="1">
    <location>
        <begin position="41"/>
        <end position="50"/>
    </location>
</feature>
<reference evidence="2 3" key="1">
    <citation type="journal article" date="2019" name="Commun. Biol.">
        <title>The bagworm genome reveals a unique fibroin gene that provides high tensile strength.</title>
        <authorList>
            <person name="Kono N."/>
            <person name="Nakamura H."/>
            <person name="Ohtoshi R."/>
            <person name="Tomita M."/>
            <person name="Numata K."/>
            <person name="Arakawa K."/>
        </authorList>
    </citation>
    <scope>NUCLEOTIDE SEQUENCE [LARGE SCALE GENOMIC DNA]</scope>
</reference>
<keyword evidence="3" id="KW-1185">Reference proteome</keyword>
<feature type="region of interest" description="Disordered" evidence="1">
    <location>
        <begin position="23"/>
        <end position="50"/>
    </location>
</feature>
<dbReference type="EMBL" id="BGZK01000192">
    <property type="protein sequence ID" value="GBP27378.1"/>
    <property type="molecule type" value="Genomic_DNA"/>
</dbReference>
<gene>
    <name evidence="2" type="ORF">EVAR_18855_1</name>
</gene>
<feature type="region of interest" description="Disordered" evidence="1">
    <location>
        <begin position="175"/>
        <end position="206"/>
    </location>
</feature>
<evidence type="ECO:0000313" key="3">
    <source>
        <dbReference type="Proteomes" id="UP000299102"/>
    </source>
</evidence>
<protein>
    <submittedName>
        <fullName evidence="2">Uncharacterized protein</fullName>
    </submittedName>
</protein>
<accession>A0A4C1ULQ8</accession>
<evidence type="ECO:0000313" key="2">
    <source>
        <dbReference type="EMBL" id="GBP27378.1"/>
    </source>
</evidence>
<dbReference type="AlphaFoldDB" id="A0A4C1ULQ8"/>
<proteinExistence type="predicted"/>
<comment type="caution">
    <text evidence="2">The sequence shown here is derived from an EMBL/GenBank/DDBJ whole genome shotgun (WGS) entry which is preliminary data.</text>
</comment>